<dbReference type="AlphaFoldDB" id="A0A922MDE9"/>
<accession>A0A922MDE9</accession>
<evidence type="ECO:0000313" key="1">
    <source>
        <dbReference type="EMBL" id="KAH9634586.1"/>
    </source>
</evidence>
<comment type="caution">
    <text evidence="1">The sequence shown here is derived from an EMBL/GenBank/DDBJ whole genome shotgun (WGS) entry which is preliminary data.</text>
</comment>
<reference evidence="1" key="1">
    <citation type="journal article" date="2021" name="G3 (Bethesda)">
        <title>Genome and transcriptome analysis of the beet armyworm Spodoptera exigua reveals targets for pest control. .</title>
        <authorList>
            <person name="Simon S."/>
            <person name="Breeschoten T."/>
            <person name="Jansen H.J."/>
            <person name="Dirks R.P."/>
            <person name="Schranz M.E."/>
            <person name="Ros V.I.D."/>
        </authorList>
    </citation>
    <scope>NUCLEOTIDE SEQUENCE</scope>
    <source>
        <strain evidence="1">TB_SE_WUR_2020</strain>
    </source>
</reference>
<sequence>MLVLSKRLASSSSESNLNSLVCDYCYDEVNCVCLLVLGGFGGIPITYYQNPLLTWRRALDHKNNASTNHVLRILRVGAPRPCFWWYCPEVHQQTHTTTTYQNTITNNGNHNVIYVGGGDLGKIFGQLFLLY</sequence>
<protein>
    <submittedName>
        <fullName evidence="1">Uncharacterized protein</fullName>
    </submittedName>
</protein>
<dbReference type="Proteomes" id="UP000814243">
    <property type="component" value="Unassembled WGS sequence"/>
</dbReference>
<dbReference type="EMBL" id="JACEFF010000604">
    <property type="protein sequence ID" value="KAH9634586.1"/>
    <property type="molecule type" value="Genomic_DNA"/>
</dbReference>
<name>A0A922MDE9_SPOEX</name>
<organism evidence="1 2">
    <name type="scientific">Spodoptera exigua</name>
    <name type="common">Beet armyworm</name>
    <name type="synonym">Noctua fulgens</name>
    <dbReference type="NCBI Taxonomy" id="7107"/>
    <lineage>
        <taxon>Eukaryota</taxon>
        <taxon>Metazoa</taxon>
        <taxon>Ecdysozoa</taxon>
        <taxon>Arthropoda</taxon>
        <taxon>Hexapoda</taxon>
        <taxon>Insecta</taxon>
        <taxon>Pterygota</taxon>
        <taxon>Neoptera</taxon>
        <taxon>Endopterygota</taxon>
        <taxon>Lepidoptera</taxon>
        <taxon>Glossata</taxon>
        <taxon>Ditrysia</taxon>
        <taxon>Noctuoidea</taxon>
        <taxon>Noctuidae</taxon>
        <taxon>Amphipyrinae</taxon>
        <taxon>Spodoptera</taxon>
    </lineage>
</organism>
<proteinExistence type="predicted"/>
<gene>
    <name evidence="1" type="ORF">HF086_006211</name>
</gene>
<evidence type="ECO:0000313" key="2">
    <source>
        <dbReference type="Proteomes" id="UP000814243"/>
    </source>
</evidence>